<keyword evidence="2" id="KW-0808">Transferase</keyword>
<evidence type="ECO:0000313" key="11">
    <source>
        <dbReference type="Proteomes" id="UP001163203"/>
    </source>
</evidence>
<feature type="region of interest" description="Disordered" evidence="7">
    <location>
        <begin position="27"/>
        <end position="83"/>
    </location>
</feature>
<keyword evidence="8" id="KW-0732">Signal</keyword>
<dbReference type="PROSITE" id="PS52029">
    <property type="entry name" value="LD_TPASE"/>
    <property type="match status" value="1"/>
</dbReference>
<keyword evidence="4 6" id="KW-0573">Peptidoglycan synthesis</keyword>
<evidence type="ECO:0000259" key="9">
    <source>
        <dbReference type="PROSITE" id="PS52029"/>
    </source>
</evidence>
<evidence type="ECO:0000256" key="2">
    <source>
        <dbReference type="ARBA" id="ARBA00022679"/>
    </source>
</evidence>
<keyword evidence="3 6" id="KW-0133">Cell shape</keyword>
<dbReference type="InterPro" id="IPR050979">
    <property type="entry name" value="LD-transpeptidase"/>
</dbReference>
<evidence type="ECO:0000313" key="10">
    <source>
        <dbReference type="EMBL" id="WAL65390.1"/>
    </source>
</evidence>
<evidence type="ECO:0000256" key="7">
    <source>
        <dbReference type="SAM" id="MobiDB-lite"/>
    </source>
</evidence>
<dbReference type="CDD" id="cd16913">
    <property type="entry name" value="YkuD_like"/>
    <property type="match status" value="1"/>
</dbReference>
<organism evidence="10 11">
    <name type="scientific">Amycolatopsis cynarae</name>
    <dbReference type="NCBI Taxonomy" id="2995223"/>
    <lineage>
        <taxon>Bacteria</taxon>
        <taxon>Bacillati</taxon>
        <taxon>Actinomycetota</taxon>
        <taxon>Actinomycetes</taxon>
        <taxon>Pseudonocardiales</taxon>
        <taxon>Pseudonocardiaceae</taxon>
        <taxon>Amycolatopsis</taxon>
    </lineage>
</organism>
<comment type="caution">
    <text evidence="6">Lacks conserved residue(s) required for the propagation of feature annotation.</text>
</comment>
<dbReference type="Gene3D" id="2.40.440.10">
    <property type="entry name" value="L,D-transpeptidase catalytic domain-like"/>
    <property type="match status" value="1"/>
</dbReference>
<evidence type="ECO:0000256" key="4">
    <source>
        <dbReference type="ARBA" id="ARBA00022984"/>
    </source>
</evidence>
<dbReference type="PANTHER" id="PTHR30582">
    <property type="entry name" value="L,D-TRANSPEPTIDASE"/>
    <property type="match status" value="1"/>
</dbReference>
<comment type="pathway">
    <text evidence="1 6">Cell wall biogenesis; peptidoglycan biosynthesis.</text>
</comment>
<dbReference type="PANTHER" id="PTHR30582:SF33">
    <property type="entry name" value="EXPORTED PROTEIN"/>
    <property type="match status" value="1"/>
</dbReference>
<name>A0ABY7B0B3_9PSEU</name>
<dbReference type="Pfam" id="PF03734">
    <property type="entry name" value="YkuD"/>
    <property type="match status" value="1"/>
</dbReference>
<feature type="signal peptide" evidence="8">
    <location>
        <begin position="1"/>
        <end position="19"/>
    </location>
</feature>
<dbReference type="InterPro" id="IPR005490">
    <property type="entry name" value="LD_TPept_cat_dom"/>
</dbReference>
<keyword evidence="11" id="KW-1185">Reference proteome</keyword>
<accession>A0ABY7B0B3</accession>
<dbReference type="EMBL" id="CP113836">
    <property type="protein sequence ID" value="WAL65390.1"/>
    <property type="molecule type" value="Genomic_DNA"/>
</dbReference>
<evidence type="ECO:0000256" key="3">
    <source>
        <dbReference type="ARBA" id="ARBA00022960"/>
    </source>
</evidence>
<feature type="domain" description="L,D-TPase catalytic" evidence="9">
    <location>
        <begin position="91"/>
        <end position="198"/>
    </location>
</feature>
<gene>
    <name evidence="10" type="ORF">ORV05_31610</name>
</gene>
<evidence type="ECO:0000256" key="6">
    <source>
        <dbReference type="PROSITE-ProRule" id="PRU01373"/>
    </source>
</evidence>
<evidence type="ECO:0000256" key="8">
    <source>
        <dbReference type="SAM" id="SignalP"/>
    </source>
</evidence>
<dbReference type="Proteomes" id="UP001163203">
    <property type="component" value="Chromosome"/>
</dbReference>
<evidence type="ECO:0000256" key="5">
    <source>
        <dbReference type="ARBA" id="ARBA00023316"/>
    </source>
</evidence>
<reference evidence="10" key="1">
    <citation type="submission" date="2022-11" db="EMBL/GenBank/DDBJ databases">
        <authorList>
            <person name="Mo P."/>
        </authorList>
    </citation>
    <scope>NUCLEOTIDE SEQUENCE</scope>
    <source>
        <strain evidence="10">HUAS 11-8</strain>
    </source>
</reference>
<protein>
    <submittedName>
        <fullName evidence="10">L,D-transpeptidase</fullName>
    </submittedName>
</protein>
<proteinExistence type="predicted"/>
<dbReference type="InterPro" id="IPR038063">
    <property type="entry name" value="Transpep_catalytic_dom"/>
</dbReference>
<keyword evidence="5 6" id="KW-0961">Cell wall biogenesis/degradation</keyword>
<feature type="chain" id="PRO_5045543853" evidence="8">
    <location>
        <begin position="20"/>
        <end position="199"/>
    </location>
</feature>
<evidence type="ECO:0000256" key="1">
    <source>
        <dbReference type="ARBA" id="ARBA00004752"/>
    </source>
</evidence>
<sequence>MSGVAAAAVLTACSGGATNANVQPLAAASTPTSSSPAVPTTTTATPTTTTEASTTRPLAPSTTTTKKPTSAPKTTTAAPATDPSVPCSITEGACVDISAKKAWLLSGGKVVYGPVPITTGRPGYPTPTGKFQVISKEKMHYSTEFNNAPMPNSVFFVPGDAFHTGSLSTPSHGCVHLSSTASLKFFNTLSVGDPVQVVP</sequence>
<dbReference type="SUPFAM" id="SSF141523">
    <property type="entry name" value="L,D-transpeptidase catalytic domain-like"/>
    <property type="match status" value="1"/>
</dbReference>